<comment type="similarity">
    <text evidence="12">Belongs to the protein kinase superfamily. Ser/Thr protein kinase family. CDPK subfamily.</text>
</comment>
<evidence type="ECO:0000256" key="14">
    <source>
        <dbReference type="ARBA" id="ARBA00048679"/>
    </source>
</evidence>
<evidence type="ECO:0000256" key="10">
    <source>
        <dbReference type="ARBA" id="ARBA00022837"/>
    </source>
</evidence>
<dbReference type="EC" id="2.7.11.1" evidence="3"/>
<dbReference type="SMART" id="SM00220">
    <property type="entry name" value="S_TKc"/>
    <property type="match status" value="1"/>
</dbReference>
<feature type="binding site" evidence="15">
    <location>
        <position position="307"/>
    </location>
    <ligand>
        <name>ATP</name>
        <dbReference type="ChEBI" id="CHEBI:30616"/>
    </ligand>
</feature>
<keyword evidence="4" id="KW-0723">Serine/threonine-protein kinase</keyword>
<comment type="cofactor">
    <cofactor evidence="1">
        <name>Mg(2+)</name>
        <dbReference type="ChEBI" id="CHEBI:18420"/>
    </cofactor>
</comment>
<dbReference type="PROSITE" id="PS50222">
    <property type="entry name" value="EF_HAND_2"/>
    <property type="match status" value="4"/>
</dbReference>
<dbReference type="PANTHER" id="PTHR24349">
    <property type="entry name" value="SERINE/THREONINE-PROTEIN KINASE"/>
    <property type="match status" value="1"/>
</dbReference>
<dbReference type="InterPro" id="IPR018247">
    <property type="entry name" value="EF_Hand_1_Ca_BS"/>
</dbReference>
<dbReference type="SUPFAM" id="SSF49452">
    <property type="entry name" value="Starch-binding domain-like"/>
    <property type="match status" value="1"/>
</dbReference>
<gene>
    <name evidence="20" type="ORF">cyc_02860</name>
</gene>
<feature type="domain" description="EF-hand" evidence="18">
    <location>
        <begin position="693"/>
        <end position="718"/>
    </location>
</feature>
<comment type="subunit">
    <text evidence="2">Monomer.</text>
</comment>
<keyword evidence="21" id="KW-1185">Reference proteome</keyword>
<reference evidence="20 21" key="1">
    <citation type="journal article" date="2016" name="BMC Genomics">
        <title>Comparative genomics reveals Cyclospora cayetanensis possesses coccidia-like metabolism and invasion components but unique surface antigens.</title>
        <authorList>
            <person name="Liu S."/>
            <person name="Wang L."/>
            <person name="Zheng H."/>
            <person name="Xu Z."/>
            <person name="Roellig D.M."/>
            <person name="Li N."/>
            <person name="Frace M.A."/>
            <person name="Tang K."/>
            <person name="Arrowood M.J."/>
            <person name="Moss D.M."/>
            <person name="Zhang L."/>
            <person name="Feng Y."/>
            <person name="Xiao L."/>
        </authorList>
    </citation>
    <scope>NUCLEOTIDE SEQUENCE [LARGE SCALE GENOMIC DNA]</scope>
    <source>
        <strain evidence="20 21">CHN_HEN01</strain>
    </source>
</reference>
<dbReference type="CDD" id="cd05117">
    <property type="entry name" value="STKc_CAMK"/>
    <property type="match status" value="1"/>
</dbReference>
<evidence type="ECO:0000256" key="5">
    <source>
        <dbReference type="ARBA" id="ARBA00022679"/>
    </source>
</evidence>
<evidence type="ECO:0000256" key="15">
    <source>
        <dbReference type="PROSITE-ProRule" id="PRU10141"/>
    </source>
</evidence>
<evidence type="ECO:0000256" key="2">
    <source>
        <dbReference type="ARBA" id="ARBA00011245"/>
    </source>
</evidence>
<dbReference type="Gene3D" id="2.60.40.10">
    <property type="entry name" value="Immunoglobulins"/>
    <property type="match status" value="1"/>
</dbReference>
<dbReference type="CDD" id="cd00051">
    <property type="entry name" value="EFh"/>
    <property type="match status" value="1"/>
</dbReference>
<name>A0A1D3D6G5_9EIME</name>
<dbReference type="SUPFAM" id="SSF56112">
    <property type="entry name" value="Protein kinase-like (PK-like)"/>
    <property type="match status" value="1"/>
</dbReference>
<dbReference type="InterPro" id="IPR002044">
    <property type="entry name" value="CBM20"/>
</dbReference>
<evidence type="ECO:0000313" key="20">
    <source>
        <dbReference type="EMBL" id="OEH79041.1"/>
    </source>
</evidence>
<comment type="catalytic activity">
    <reaction evidence="13">
        <text>L-threonyl-[protein] + ATP = O-phospho-L-threonyl-[protein] + ADP + H(+)</text>
        <dbReference type="Rhea" id="RHEA:46608"/>
        <dbReference type="Rhea" id="RHEA-COMP:11060"/>
        <dbReference type="Rhea" id="RHEA-COMP:11605"/>
        <dbReference type="ChEBI" id="CHEBI:15378"/>
        <dbReference type="ChEBI" id="CHEBI:30013"/>
        <dbReference type="ChEBI" id="CHEBI:30616"/>
        <dbReference type="ChEBI" id="CHEBI:61977"/>
        <dbReference type="ChEBI" id="CHEBI:456216"/>
        <dbReference type="EC" id="2.7.11.1"/>
    </reaction>
</comment>
<dbReference type="SUPFAM" id="SSF47473">
    <property type="entry name" value="EF-hand"/>
    <property type="match status" value="1"/>
</dbReference>
<dbReference type="Pfam" id="PF13499">
    <property type="entry name" value="EF-hand_7"/>
    <property type="match status" value="2"/>
</dbReference>
<dbReference type="PROSITE" id="PS00107">
    <property type="entry name" value="PROTEIN_KINASE_ATP"/>
    <property type="match status" value="1"/>
</dbReference>
<dbReference type="Proteomes" id="UP000095192">
    <property type="component" value="Unassembled WGS sequence"/>
</dbReference>
<dbReference type="PROSITE" id="PS50011">
    <property type="entry name" value="PROTEIN_KINASE_DOM"/>
    <property type="match status" value="1"/>
</dbReference>
<organism evidence="20 21">
    <name type="scientific">Cyclospora cayetanensis</name>
    <dbReference type="NCBI Taxonomy" id="88456"/>
    <lineage>
        <taxon>Eukaryota</taxon>
        <taxon>Sar</taxon>
        <taxon>Alveolata</taxon>
        <taxon>Apicomplexa</taxon>
        <taxon>Conoidasida</taxon>
        <taxon>Coccidia</taxon>
        <taxon>Eucoccidiorida</taxon>
        <taxon>Eimeriorina</taxon>
        <taxon>Eimeriidae</taxon>
        <taxon>Cyclospora</taxon>
    </lineage>
</organism>
<dbReference type="PROSITE" id="PS00108">
    <property type="entry name" value="PROTEIN_KINASE_ST"/>
    <property type="match status" value="1"/>
</dbReference>
<dbReference type="InterPro" id="IPR000719">
    <property type="entry name" value="Prot_kinase_dom"/>
</dbReference>
<evidence type="ECO:0000256" key="9">
    <source>
        <dbReference type="ARBA" id="ARBA00022777"/>
    </source>
</evidence>
<dbReference type="InterPro" id="IPR050205">
    <property type="entry name" value="CDPK_Ser/Thr_kinases"/>
</dbReference>
<evidence type="ECO:0000256" key="4">
    <source>
        <dbReference type="ARBA" id="ARBA00022527"/>
    </source>
</evidence>
<dbReference type="FunFam" id="3.30.200.20:FF:000315">
    <property type="entry name" value="Calcium-dependent protein kinase 3"/>
    <property type="match status" value="1"/>
</dbReference>
<keyword evidence="7" id="KW-0677">Repeat</keyword>
<dbReference type="InterPro" id="IPR011992">
    <property type="entry name" value="EF-hand-dom_pair"/>
</dbReference>
<dbReference type="InterPro" id="IPR002048">
    <property type="entry name" value="EF_hand_dom"/>
</dbReference>
<comment type="catalytic activity">
    <reaction evidence="14">
        <text>L-seryl-[protein] + ATP = O-phospho-L-seryl-[protein] + ADP + H(+)</text>
        <dbReference type="Rhea" id="RHEA:17989"/>
        <dbReference type="Rhea" id="RHEA-COMP:9863"/>
        <dbReference type="Rhea" id="RHEA-COMP:11604"/>
        <dbReference type="ChEBI" id="CHEBI:15378"/>
        <dbReference type="ChEBI" id="CHEBI:29999"/>
        <dbReference type="ChEBI" id="CHEBI:30616"/>
        <dbReference type="ChEBI" id="CHEBI:83421"/>
        <dbReference type="ChEBI" id="CHEBI:456216"/>
        <dbReference type="EC" id="2.7.11.1"/>
    </reaction>
</comment>
<evidence type="ECO:0000256" key="1">
    <source>
        <dbReference type="ARBA" id="ARBA00001946"/>
    </source>
</evidence>
<dbReference type="InterPro" id="IPR017441">
    <property type="entry name" value="Protein_kinase_ATP_BS"/>
</dbReference>
<accession>A0A1D3D6G5</accession>
<dbReference type="InParanoid" id="A0A1D3D6G5"/>
<evidence type="ECO:0000256" key="12">
    <source>
        <dbReference type="ARBA" id="ARBA00024334"/>
    </source>
</evidence>
<feature type="domain" description="EF-hand" evidence="18">
    <location>
        <begin position="613"/>
        <end position="648"/>
    </location>
</feature>
<dbReference type="InterPro" id="IPR008271">
    <property type="entry name" value="Ser/Thr_kinase_AS"/>
</dbReference>
<dbReference type="Gene3D" id="1.10.510.10">
    <property type="entry name" value="Transferase(Phosphotransferase) domain 1"/>
    <property type="match status" value="1"/>
</dbReference>
<dbReference type="InterPro" id="IPR011009">
    <property type="entry name" value="Kinase-like_dom_sf"/>
</dbReference>
<dbReference type="InterPro" id="IPR013783">
    <property type="entry name" value="Ig-like_fold"/>
</dbReference>
<evidence type="ECO:0000259" key="19">
    <source>
        <dbReference type="PROSITE" id="PS51166"/>
    </source>
</evidence>
<feature type="domain" description="Protein kinase" evidence="17">
    <location>
        <begin position="277"/>
        <end position="531"/>
    </location>
</feature>
<feature type="domain" description="EF-hand" evidence="18">
    <location>
        <begin position="649"/>
        <end position="684"/>
    </location>
</feature>
<dbReference type="CDD" id="cd05467">
    <property type="entry name" value="CBM20"/>
    <property type="match status" value="1"/>
</dbReference>
<dbReference type="PROSITE" id="PS00018">
    <property type="entry name" value="EF_HAND_1"/>
    <property type="match status" value="2"/>
</dbReference>
<dbReference type="SMART" id="SM01065">
    <property type="entry name" value="CBM_2"/>
    <property type="match status" value="1"/>
</dbReference>
<dbReference type="VEuPathDB" id="ToxoDB:LOC34619646"/>
<evidence type="ECO:0000256" key="7">
    <source>
        <dbReference type="ARBA" id="ARBA00022737"/>
    </source>
</evidence>
<dbReference type="Pfam" id="PF00069">
    <property type="entry name" value="Pkinase"/>
    <property type="match status" value="1"/>
</dbReference>
<dbReference type="EMBL" id="JROU02000526">
    <property type="protein sequence ID" value="OEH79041.1"/>
    <property type="molecule type" value="Genomic_DNA"/>
</dbReference>
<keyword evidence="11 15" id="KW-0067">ATP-binding</keyword>
<dbReference type="PROSITE" id="PS51166">
    <property type="entry name" value="CBM20"/>
    <property type="match status" value="1"/>
</dbReference>
<dbReference type="FunFam" id="1.10.510.10:FF:000571">
    <property type="entry name" value="Maternal embryonic leucine zipper kinase"/>
    <property type="match status" value="1"/>
</dbReference>
<dbReference type="VEuPathDB" id="ToxoDB:cyc_02860"/>
<dbReference type="GO" id="GO:0005524">
    <property type="term" value="F:ATP binding"/>
    <property type="evidence" value="ECO:0007669"/>
    <property type="project" value="UniProtKB-UniRule"/>
</dbReference>
<evidence type="ECO:0000259" key="18">
    <source>
        <dbReference type="PROSITE" id="PS50222"/>
    </source>
</evidence>
<keyword evidence="8 15" id="KW-0547">Nucleotide-binding</keyword>
<dbReference type="GO" id="GO:2001070">
    <property type="term" value="F:starch binding"/>
    <property type="evidence" value="ECO:0007669"/>
    <property type="project" value="InterPro"/>
</dbReference>
<evidence type="ECO:0000256" key="13">
    <source>
        <dbReference type="ARBA" id="ARBA00047899"/>
    </source>
</evidence>
<keyword evidence="5" id="KW-0808">Transferase</keyword>
<evidence type="ECO:0000256" key="8">
    <source>
        <dbReference type="ARBA" id="ARBA00022741"/>
    </source>
</evidence>
<dbReference type="GO" id="GO:0004674">
    <property type="term" value="F:protein serine/threonine kinase activity"/>
    <property type="evidence" value="ECO:0007669"/>
    <property type="project" value="UniProtKB-KW"/>
</dbReference>
<evidence type="ECO:0000256" key="6">
    <source>
        <dbReference type="ARBA" id="ARBA00022723"/>
    </source>
</evidence>
<dbReference type="AlphaFoldDB" id="A0A1D3D6G5"/>
<keyword evidence="10" id="KW-0106">Calcium</keyword>
<dbReference type="Gene3D" id="3.30.200.20">
    <property type="entry name" value="Phosphorylase Kinase, domain 1"/>
    <property type="match status" value="1"/>
</dbReference>
<dbReference type="Gene3D" id="1.10.238.10">
    <property type="entry name" value="EF-hand"/>
    <property type="match status" value="2"/>
</dbReference>
<dbReference type="GO" id="GO:0005509">
    <property type="term" value="F:calcium ion binding"/>
    <property type="evidence" value="ECO:0007669"/>
    <property type="project" value="InterPro"/>
</dbReference>
<feature type="domain" description="EF-hand" evidence="18">
    <location>
        <begin position="576"/>
        <end position="611"/>
    </location>
</feature>
<proteinExistence type="inferred from homology"/>
<feature type="region of interest" description="Disordered" evidence="16">
    <location>
        <begin position="216"/>
        <end position="235"/>
    </location>
</feature>
<evidence type="ECO:0000259" key="17">
    <source>
        <dbReference type="PROSITE" id="PS50011"/>
    </source>
</evidence>
<evidence type="ECO:0000313" key="21">
    <source>
        <dbReference type="Proteomes" id="UP000095192"/>
    </source>
</evidence>
<comment type="caution">
    <text evidence="20">The sequence shown here is derived from an EMBL/GenBank/DDBJ whole genome shotgun (WGS) entry which is preliminary data.</text>
</comment>
<evidence type="ECO:0000256" key="11">
    <source>
        <dbReference type="ARBA" id="ARBA00022840"/>
    </source>
</evidence>
<dbReference type="FunFam" id="1.10.238.10:FF:000001">
    <property type="entry name" value="Calmodulin 1"/>
    <property type="match status" value="1"/>
</dbReference>
<evidence type="ECO:0000256" key="16">
    <source>
        <dbReference type="SAM" id="MobiDB-lite"/>
    </source>
</evidence>
<dbReference type="InterPro" id="IPR013784">
    <property type="entry name" value="Carb-bd-like_fold"/>
</dbReference>
<dbReference type="Pfam" id="PF00686">
    <property type="entry name" value="CBM_20"/>
    <property type="match status" value="1"/>
</dbReference>
<keyword evidence="6" id="KW-0479">Metal-binding</keyword>
<protein>
    <recommendedName>
        <fullName evidence="3">non-specific serine/threonine protein kinase</fullName>
        <ecNumber evidence="3">2.7.11.1</ecNumber>
    </recommendedName>
</protein>
<dbReference type="SMART" id="SM00054">
    <property type="entry name" value="EFh"/>
    <property type="match status" value="4"/>
</dbReference>
<evidence type="ECO:0000256" key="3">
    <source>
        <dbReference type="ARBA" id="ARBA00012513"/>
    </source>
</evidence>
<feature type="domain" description="CBM20" evidence="19">
    <location>
        <begin position="45"/>
        <end position="151"/>
    </location>
</feature>
<sequence>MRLLLVKELMIPHIDHRFKETEEAALDRDIGLLCGCVSSSSVPPPVATPMLRVLWECTCHATCPGDLLMVVGAHERIGSWDPQKAVILTTDAVLFPLWRTEEIEFDQPLTIEYKFIIRRANGSVEWEEFSSNRTAELRADTVSHIQNVWGSLATASITCFPLHQESDISTEARGVFTVSPPTAGDSPGSGDFKSILEIQSSRCASPGWVCISPRGELDELPNPRPSTPYSESSSCVASHLSTARTEAADEAGGGVVRAQLKRSAFILANSGPICDYYVMDRTIGRGTWGEVKLVIDKQTKARRAAKKIPKCYIEDVDRFRQEIDIMKSLDHPNIVRLFETFEDLTDFYLVMEYCSGGELFDRLIDSGVLTESMACTIMKQILAAVAYCHMHRVAHRDLKPENFLFLTDQPNSPMKLIDFGLAARFKPGQPMRTRAGTPYYVSPQVLEGRYGPECDIWSAGVMMYILLCGYPPFNAPSDRGIMNKVRTGHYTFPDAEWGKVSLQAKDLISRLLDRHPRTRISAEQAIRHQWFNMHMPDSLDTEPLGIDILSKFRRFQSLSRLKKLALTVIAQHLDDSEIESLKAVFTQLDTQGDGVLSIDEVREGIARSGVRLPSDMVLEEVLKEVDTAGTGSIDYTEFIAACLHQSHYIREEACRAAFRVLDINGDGHVSAEELRQVFRMAGDLETDATAELHEADADGDGMINFEEFCGLMRKVPSLALVTEHTVSMMRKTCSRTNVSEMTCKN</sequence>
<keyword evidence="9 20" id="KW-0418">Kinase</keyword>